<keyword evidence="3" id="KW-1185">Reference proteome</keyword>
<feature type="signal peptide" evidence="1">
    <location>
        <begin position="1"/>
        <end position="31"/>
    </location>
</feature>
<feature type="chain" id="PRO_5045535175" evidence="1">
    <location>
        <begin position="32"/>
        <end position="235"/>
    </location>
</feature>
<evidence type="ECO:0000256" key="1">
    <source>
        <dbReference type="SAM" id="SignalP"/>
    </source>
</evidence>
<dbReference type="RefSeq" id="WP_378591247.1">
    <property type="nucleotide sequence ID" value="NZ_JBHSKD010000018.1"/>
</dbReference>
<protein>
    <submittedName>
        <fullName evidence="2">Uncharacterized protein</fullName>
    </submittedName>
</protein>
<evidence type="ECO:0000313" key="3">
    <source>
        <dbReference type="Proteomes" id="UP001596087"/>
    </source>
</evidence>
<proteinExistence type="predicted"/>
<keyword evidence="1" id="KW-0732">Signal</keyword>
<comment type="caution">
    <text evidence="2">The sequence shown here is derived from an EMBL/GenBank/DDBJ whole genome shotgun (WGS) entry which is preliminary data.</text>
</comment>
<organism evidence="2 3">
    <name type="scientific">Nocardioides taihuensis</name>
    <dbReference type="NCBI Taxonomy" id="1835606"/>
    <lineage>
        <taxon>Bacteria</taxon>
        <taxon>Bacillati</taxon>
        <taxon>Actinomycetota</taxon>
        <taxon>Actinomycetes</taxon>
        <taxon>Propionibacteriales</taxon>
        <taxon>Nocardioidaceae</taxon>
        <taxon>Nocardioides</taxon>
    </lineage>
</organism>
<dbReference type="EMBL" id="JBHSKD010000018">
    <property type="protein sequence ID" value="MFC5177854.1"/>
    <property type="molecule type" value="Genomic_DNA"/>
</dbReference>
<dbReference type="Proteomes" id="UP001596087">
    <property type="component" value="Unassembled WGS sequence"/>
</dbReference>
<accession>A0ABW0BKJ4</accession>
<gene>
    <name evidence="2" type="ORF">ACFPGP_14320</name>
</gene>
<evidence type="ECO:0000313" key="2">
    <source>
        <dbReference type="EMBL" id="MFC5177854.1"/>
    </source>
</evidence>
<reference evidence="3" key="1">
    <citation type="journal article" date="2019" name="Int. J. Syst. Evol. Microbiol.">
        <title>The Global Catalogue of Microorganisms (GCM) 10K type strain sequencing project: providing services to taxonomists for standard genome sequencing and annotation.</title>
        <authorList>
            <consortium name="The Broad Institute Genomics Platform"/>
            <consortium name="The Broad Institute Genome Sequencing Center for Infectious Disease"/>
            <person name="Wu L."/>
            <person name="Ma J."/>
        </authorList>
    </citation>
    <scope>NUCLEOTIDE SEQUENCE [LARGE SCALE GENOMIC DNA]</scope>
    <source>
        <strain evidence="3">DFY41</strain>
    </source>
</reference>
<name>A0ABW0BKJ4_9ACTN</name>
<sequence>MRPSPKPQSRTLTVLLAAVVLVGGANLAAYAANGRPLLIGQSNTGTKATTLENTRKGPALVLTSKGKGPSLKVSGQGTVTNLSADRVDGYDARDLMTTAYRYGIPSSGPYDGEIAVTFPGLPEGQYLMAYSIITSTNGSGTQCYARQSDGATTAQAMSWSANAGGYSSNNATALVDTRGDAGPLTLYCYGVFSFYSGAGDAESTVAFTPVDSITQESVGLPARARARTTSGGVTR</sequence>